<proteinExistence type="predicted"/>
<keyword evidence="1" id="KW-0732">Signal</keyword>
<sequence>MPHLSLTSSGRTRVAASALAASLGVLGIAGFGVVSSRAEVVLEVDGVSRPVVAWGGTVSTVLAQAGVEPGAHDLVSPDVDEPVRDGATVVVRTAHPFDVTVDGVQRRIWSTSASADAVLADAGVDGGQVIMAADRSSQRPSLTPLVSRTRAITVDVAGRLSQVTVRPGEDARTALAASGVEVSPNDRVSLTQKDGDLAIQVVPVTRGVTTTELEVPYGSREEQDGGLFQGERVVATPGRTGTETTVQWTESRGGEVVHRSLLSRSVTAEPVDEVVRVGAQEATPQALVAAGLDPKATLEEAREADGTVSVRYRAKLGTLSTAAEIAAVTGAQTAASAAEGSTAAAPTASAAEAQAIAQGMVAARGWDDSEFQCLVTLWSHESGWSVTASNPSGAYGIPQALPGSKMASAGADWQTSAATQITWGLGYISGRYVTPCSALAHWQSTGWY</sequence>
<dbReference type="Pfam" id="PF07501">
    <property type="entry name" value="G5"/>
    <property type="match status" value="1"/>
</dbReference>
<evidence type="ECO:0000259" key="2">
    <source>
        <dbReference type="PROSITE" id="PS51109"/>
    </source>
</evidence>
<evidence type="ECO:0000313" key="3">
    <source>
        <dbReference type="EMBL" id="MFC7581325.1"/>
    </source>
</evidence>
<evidence type="ECO:0000256" key="1">
    <source>
        <dbReference type="ARBA" id="ARBA00022729"/>
    </source>
</evidence>
<reference evidence="4" key="1">
    <citation type="journal article" date="2019" name="Int. J. Syst. Evol. Microbiol.">
        <title>The Global Catalogue of Microorganisms (GCM) 10K type strain sequencing project: providing services to taxonomists for standard genome sequencing and annotation.</title>
        <authorList>
            <consortium name="The Broad Institute Genomics Platform"/>
            <consortium name="The Broad Institute Genome Sequencing Center for Infectious Disease"/>
            <person name="Wu L."/>
            <person name="Ma J."/>
        </authorList>
    </citation>
    <scope>NUCLEOTIDE SEQUENCE [LARGE SCALE GENOMIC DNA]</scope>
    <source>
        <strain evidence="4">CCUG 56698</strain>
    </source>
</reference>
<dbReference type="InterPro" id="IPR007137">
    <property type="entry name" value="DUF348"/>
</dbReference>
<comment type="caution">
    <text evidence="3">The sequence shown here is derived from an EMBL/GenBank/DDBJ whole genome shotgun (WGS) entry which is preliminary data.</text>
</comment>
<evidence type="ECO:0000313" key="4">
    <source>
        <dbReference type="Proteomes" id="UP001596527"/>
    </source>
</evidence>
<dbReference type="Proteomes" id="UP001596527">
    <property type="component" value="Unassembled WGS sequence"/>
</dbReference>
<feature type="domain" description="G5" evidence="2">
    <location>
        <begin position="201"/>
        <end position="281"/>
    </location>
</feature>
<accession>A0ABW2SN84</accession>
<organism evidence="3 4">
    <name type="scientific">Schaalia naturae</name>
    <dbReference type="NCBI Taxonomy" id="635203"/>
    <lineage>
        <taxon>Bacteria</taxon>
        <taxon>Bacillati</taxon>
        <taxon>Actinomycetota</taxon>
        <taxon>Actinomycetes</taxon>
        <taxon>Actinomycetales</taxon>
        <taxon>Actinomycetaceae</taxon>
        <taxon>Schaalia</taxon>
    </lineage>
</organism>
<dbReference type="SUPFAM" id="SSF53955">
    <property type="entry name" value="Lysozyme-like"/>
    <property type="match status" value="1"/>
</dbReference>
<dbReference type="InterPro" id="IPR023346">
    <property type="entry name" value="Lysozyme-like_dom_sf"/>
</dbReference>
<protein>
    <submittedName>
        <fullName evidence="3">Ubiquitin-like domain-containing protein</fullName>
    </submittedName>
</protein>
<dbReference type="Pfam" id="PF03990">
    <property type="entry name" value="DUF348"/>
    <property type="match status" value="3"/>
</dbReference>
<dbReference type="PROSITE" id="PS51109">
    <property type="entry name" value="G5"/>
    <property type="match status" value="1"/>
</dbReference>
<dbReference type="RefSeq" id="WP_380974562.1">
    <property type="nucleotide sequence ID" value="NZ_JBHTEF010000001.1"/>
</dbReference>
<dbReference type="EMBL" id="JBHTEF010000001">
    <property type="protein sequence ID" value="MFC7581325.1"/>
    <property type="molecule type" value="Genomic_DNA"/>
</dbReference>
<name>A0ABW2SN84_9ACTO</name>
<dbReference type="InterPro" id="IPR011098">
    <property type="entry name" value="G5_dom"/>
</dbReference>
<gene>
    <name evidence="3" type="ORF">ACFQWG_08970</name>
</gene>
<keyword evidence="4" id="KW-1185">Reference proteome</keyword>
<dbReference type="Gene3D" id="2.20.230.10">
    <property type="entry name" value="Resuscitation-promoting factor rpfb"/>
    <property type="match status" value="1"/>
</dbReference>
<dbReference type="SMART" id="SM01208">
    <property type="entry name" value="G5"/>
    <property type="match status" value="1"/>
</dbReference>